<feature type="chain" id="PRO_5015871129" evidence="3">
    <location>
        <begin position="28"/>
        <end position="399"/>
    </location>
</feature>
<feature type="domain" description="CusB-like beta-barrel" evidence="5">
    <location>
        <begin position="247"/>
        <end position="315"/>
    </location>
</feature>
<feature type="domain" description="YknX-like C-terminal permuted SH3-like" evidence="6">
    <location>
        <begin position="324"/>
        <end position="389"/>
    </location>
</feature>
<accession>A0A2W5S106</accession>
<dbReference type="InterPro" id="IPR058637">
    <property type="entry name" value="YknX-like_C"/>
</dbReference>
<evidence type="ECO:0000256" key="1">
    <source>
        <dbReference type="ARBA" id="ARBA00009477"/>
    </source>
</evidence>
<evidence type="ECO:0000313" key="8">
    <source>
        <dbReference type="Proteomes" id="UP000248975"/>
    </source>
</evidence>
<keyword evidence="3" id="KW-0732">Signal</keyword>
<dbReference type="PANTHER" id="PTHR30469">
    <property type="entry name" value="MULTIDRUG RESISTANCE PROTEIN MDTA"/>
    <property type="match status" value="1"/>
</dbReference>
<dbReference type="Gene3D" id="1.10.287.470">
    <property type="entry name" value="Helix hairpin bin"/>
    <property type="match status" value="1"/>
</dbReference>
<evidence type="ECO:0000259" key="5">
    <source>
        <dbReference type="Pfam" id="PF25954"/>
    </source>
</evidence>
<dbReference type="Pfam" id="PF25917">
    <property type="entry name" value="BSH_RND"/>
    <property type="match status" value="1"/>
</dbReference>
<dbReference type="Proteomes" id="UP000248975">
    <property type="component" value="Unassembled WGS sequence"/>
</dbReference>
<dbReference type="InterPro" id="IPR006143">
    <property type="entry name" value="RND_pump_MFP"/>
</dbReference>
<name>A0A2W5S106_CERSP</name>
<dbReference type="Gene3D" id="2.40.50.100">
    <property type="match status" value="1"/>
</dbReference>
<reference evidence="7 8" key="1">
    <citation type="submission" date="2017-08" db="EMBL/GenBank/DDBJ databases">
        <title>Infants hospitalized years apart are colonized by the same room-sourced microbial strains.</title>
        <authorList>
            <person name="Brooks B."/>
            <person name="Olm M.R."/>
            <person name="Firek B.A."/>
            <person name="Baker R."/>
            <person name="Thomas B.C."/>
            <person name="Morowitz M.J."/>
            <person name="Banfield J.F."/>
        </authorList>
    </citation>
    <scope>NUCLEOTIDE SEQUENCE [LARGE SCALE GENOMIC DNA]</scope>
    <source>
        <strain evidence="7">S2_003_000_R2_11</strain>
    </source>
</reference>
<feature type="domain" description="Multidrug resistance protein MdtA-like barrel-sandwich hybrid" evidence="4">
    <location>
        <begin position="70"/>
        <end position="234"/>
    </location>
</feature>
<organism evidence="7 8">
    <name type="scientific">Cereibacter sphaeroides</name>
    <name type="common">Rhodobacter sphaeroides</name>
    <dbReference type="NCBI Taxonomy" id="1063"/>
    <lineage>
        <taxon>Bacteria</taxon>
        <taxon>Pseudomonadati</taxon>
        <taxon>Pseudomonadota</taxon>
        <taxon>Alphaproteobacteria</taxon>
        <taxon>Rhodobacterales</taxon>
        <taxon>Paracoccaceae</taxon>
        <taxon>Cereibacter</taxon>
    </lineage>
</organism>
<evidence type="ECO:0000313" key="7">
    <source>
        <dbReference type="EMBL" id="PZQ96648.1"/>
    </source>
</evidence>
<dbReference type="AlphaFoldDB" id="A0A2W5S106"/>
<evidence type="ECO:0000259" key="4">
    <source>
        <dbReference type="Pfam" id="PF25917"/>
    </source>
</evidence>
<comment type="similarity">
    <text evidence="1">Belongs to the membrane fusion protein (MFP) (TC 8.A.1) family.</text>
</comment>
<dbReference type="NCBIfam" id="TIGR01730">
    <property type="entry name" value="RND_mfp"/>
    <property type="match status" value="1"/>
</dbReference>
<dbReference type="GO" id="GO:1990281">
    <property type="term" value="C:efflux pump complex"/>
    <property type="evidence" value="ECO:0007669"/>
    <property type="project" value="TreeGrafter"/>
</dbReference>
<sequence length="399" mass="41586">MTRLPFFLIAVAALGAGIPAMPVLAEAAETAASAAETPQVDLPAITVSTVENRTLRDRIVGSGLVTPVERVLVQPLIEGQPIESLEAEVGDQVKKGEVLARLSKSTLVLQQSQFAAQRASAVAAIAQAEAQMAEAKANSDEAQRVSKRTQQLRAQGSSSQAAAESADAAATAAAAGVTMATQGLEAAKAQLELVDAQIEDLKLQLSRTEVVAPVAGEVVARNAMVGAIATAASDPMFTLIRDNELELRAEVAERFMLKLKAGQKVTMRGVGPGQDLTGTVRLVQPDIDLATRLGLARISIDNPQLVRSGMFFEADILVAEHDAASVPVTAIGATADETTVMKVTDGKVSRVPVTLGIRDGDYVEVLTGVEKGDLVVTKAAAFVRDGDRINPVPDTAGTN</sequence>
<feature type="coiled-coil region" evidence="2">
    <location>
        <begin position="118"/>
        <end position="145"/>
    </location>
</feature>
<dbReference type="Pfam" id="PF25954">
    <property type="entry name" value="Beta-barrel_RND_2"/>
    <property type="match status" value="1"/>
</dbReference>
<gene>
    <name evidence="7" type="ORF">DI533_13690</name>
</gene>
<evidence type="ECO:0000256" key="2">
    <source>
        <dbReference type="SAM" id="Coils"/>
    </source>
</evidence>
<dbReference type="Gene3D" id="2.40.30.170">
    <property type="match status" value="1"/>
</dbReference>
<dbReference type="SUPFAM" id="SSF111369">
    <property type="entry name" value="HlyD-like secretion proteins"/>
    <property type="match status" value="1"/>
</dbReference>
<dbReference type="InterPro" id="IPR058625">
    <property type="entry name" value="MdtA-like_BSH"/>
</dbReference>
<evidence type="ECO:0000259" key="6">
    <source>
        <dbReference type="Pfam" id="PF25989"/>
    </source>
</evidence>
<comment type="caution">
    <text evidence="7">The sequence shown here is derived from an EMBL/GenBank/DDBJ whole genome shotgun (WGS) entry which is preliminary data.</text>
</comment>
<dbReference type="Pfam" id="PF25989">
    <property type="entry name" value="YknX_C"/>
    <property type="match status" value="1"/>
</dbReference>
<keyword evidence="2" id="KW-0175">Coiled coil</keyword>
<dbReference type="GO" id="GO:0015562">
    <property type="term" value="F:efflux transmembrane transporter activity"/>
    <property type="evidence" value="ECO:0007669"/>
    <property type="project" value="TreeGrafter"/>
</dbReference>
<evidence type="ECO:0000256" key="3">
    <source>
        <dbReference type="SAM" id="SignalP"/>
    </source>
</evidence>
<dbReference type="Gene3D" id="2.40.420.20">
    <property type="match status" value="1"/>
</dbReference>
<dbReference type="PANTHER" id="PTHR30469:SF15">
    <property type="entry name" value="HLYD FAMILY OF SECRETION PROTEINS"/>
    <property type="match status" value="1"/>
</dbReference>
<protein>
    <submittedName>
        <fullName evidence="7">Efflux RND transporter periplasmic adaptor subunit</fullName>
    </submittedName>
</protein>
<proteinExistence type="inferred from homology"/>
<feature type="signal peptide" evidence="3">
    <location>
        <begin position="1"/>
        <end position="27"/>
    </location>
</feature>
<dbReference type="InterPro" id="IPR058792">
    <property type="entry name" value="Beta-barrel_RND_2"/>
</dbReference>
<dbReference type="EMBL" id="QFQS01000003">
    <property type="protein sequence ID" value="PZQ96648.1"/>
    <property type="molecule type" value="Genomic_DNA"/>
</dbReference>